<evidence type="ECO:0000256" key="1">
    <source>
        <dbReference type="SAM" id="MobiDB-lite"/>
    </source>
</evidence>
<keyword evidence="3" id="KW-1185">Reference proteome</keyword>
<sequence>MDGERSVKSVGQSFKAPKPAKCPHLKTEEFILTATGEHGEEVVVKTRCVRRESMDSRDRYHDRNQVMCVERVKVNNPGERKRIEGRPSKSNSHRYRTHLLLGFRGSSSRSAIRST</sequence>
<protein>
    <submittedName>
        <fullName evidence="2">Uncharacterized protein</fullName>
    </submittedName>
</protein>
<dbReference type="Proteomes" id="UP001157974">
    <property type="component" value="Unassembled WGS sequence"/>
</dbReference>
<dbReference type="AlphaFoldDB" id="A0AAV8V039"/>
<reference evidence="2 3" key="1">
    <citation type="journal article" date="2023" name="Nat. Commun.">
        <title>Origin of minicircular mitochondrial genomes in red algae.</title>
        <authorList>
            <person name="Lee Y."/>
            <person name="Cho C.H."/>
            <person name="Lee Y.M."/>
            <person name="Park S.I."/>
            <person name="Yang J.H."/>
            <person name="West J.A."/>
            <person name="Bhattacharya D."/>
            <person name="Yoon H.S."/>
        </authorList>
    </citation>
    <scope>NUCLEOTIDE SEQUENCE [LARGE SCALE GENOMIC DNA]</scope>
    <source>
        <strain evidence="2 3">CCMP1338</strain>
        <tissue evidence="2">Whole cell</tissue>
    </source>
</reference>
<accession>A0AAV8V039</accession>
<dbReference type="EMBL" id="JAMWBK010000004">
    <property type="protein sequence ID" value="KAJ8906161.1"/>
    <property type="molecule type" value="Genomic_DNA"/>
</dbReference>
<evidence type="ECO:0000313" key="3">
    <source>
        <dbReference type="Proteomes" id="UP001157974"/>
    </source>
</evidence>
<proteinExistence type="predicted"/>
<evidence type="ECO:0000313" key="2">
    <source>
        <dbReference type="EMBL" id="KAJ8906161.1"/>
    </source>
</evidence>
<gene>
    <name evidence="2" type="ORF">NDN08_002656</name>
</gene>
<feature type="region of interest" description="Disordered" evidence="1">
    <location>
        <begin position="1"/>
        <end position="20"/>
    </location>
</feature>
<name>A0AAV8V039_9RHOD</name>
<organism evidence="2 3">
    <name type="scientific">Rhodosorus marinus</name>
    <dbReference type="NCBI Taxonomy" id="101924"/>
    <lineage>
        <taxon>Eukaryota</taxon>
        <taxon>Rhodophyta</taxon>
        <taxon>Stylonematophyceae</taxon>
        <taxon>Stylonematales</taxon>
        <taxon>Stylonemataceae</taxon>
        <taxon>Rhodosorus</taxon>
    </lineage>
</organism>
<comment type="caution">
    <text evidence="2">The sequence shown here is derived from an EMBL/GenBank/DDBJ whole genome shotgun (WGS) entry which is preliminary data.</text>
</comment>